<organism evidence="1 2">
    <name type="scientific">Prescottella agglutinans</name>
    <dbReference type="NCBI Taxonomy" id="1644129"/>
    <lineage>
        <taxon>Bacteria</taxon>
        <taxon>Bacillati</taxon>
        <taxon>Actinomycetota</taxon>
        <taxon>Actinomycetes</taxon>
        <taxon>Mycobacteriales</taxon>
        <taxon>Nocardiaceae</taxon>
        <taxon>Prescottella</taxon>
    </lineage>
</organism>
<dbReference type="EMBL" id="JARXVC010000017">
    <property type="protein sequence ID" value="MDH6283987.1"/>
    <property type="molecule type" value="Genomic_DNA"/>
</dbReference>
<dbReference type="RefSeq" id="WP_280763238.1">
    <property type="nucleotide sequence ID" value="NZ_JARXVC010000017.1"/>
</dbReference>
<keyword evidence="2" id="KW-1185">Reference proteome</keyword>
<accession>A0ABT6MI63</accession>
<reference evidence="1 2" key="1">
    <citation type="submission" date="2023-04" db="EMBL/GenBank/DDBJ databases">
        <title>Forest soil microbial communities from Buena Vista Peninsula, Colon Province, Panama.</title>
        <authorList>
            <person name="Bouskill N."/>
        </authorList>
    </citation>
    <scope>NUCLEOTIDE SEQUENCE [LARGE SCALE GENOMIC DNA]</scope>
    <source>
        <strain evidence="1 2">CFH S0262</strain>
    </source>
</reference>
<evidence type="ECO:0000313" key="2">
    <source>
        <dbReference type="Proteomes" id="UP001160334"/>
    </source>
</evidence>
<protein>
    <submittedName>
        <fullName evidence="1">Uncharacterized protein</fullName>
    </submittedName>
</protein>
<name>A0ABT6MI63_9NOCA</name>
<comment type="caution">
    <text evidence="1">The sequence shown here is derived from an EMBL/GenBank/DDBJ whole genome shotgun (WGS) entry which is preliminary data.</text>
</comment>
<evidence type="ECO:0000313" key="1">
    <source>
        <dbReference type="EMBL" id="MDH6283987.1"/>
    </source>
</evidence>
<gene>
    <name evidence="1" type="ORF">M2280_005238</name>
</gene>
<sequence length="71" mass="7951">MSEQYRRRPLPRFDDQRAWDVRTVDGQLALTVPALAAALGISRADAREWVQANATVRALPDELIADAQLPH</sequence>
<dbReference type="Proteomes" id="UP001160334">
    <property type="component" value="Unassembled WGS sequence"/>
</dbReference>
<proteinExistence type="predicted"/>